<evidence type="ECO:0000256" key="3">
    <source>
        <dbReference type="ARBA" id="ARBA00023002"/>
    </source>
</evidence>
<reference evidence="7" key="1">
    <citation type="journal article" date="2014" name="Science">
        <title>Ancient hybridizations among the ancestral genomes of bread wheat.</title>
        <authorList>
            <consortium name="International Wheat Genome Sequencing Consortium,"/>
            <person name="Marcussen T."/>
            <person name="Sandve S.R."/>
            <person name="Heier L."/>
            <person name="Spannagl M."/>
            <person name="Pfeifer M."/>
            <person name="Jakobsen K.S."/>
            <person name="Wulff B.B."/>
            <person name="Steuernagel B."/>
            <person name="Mayer K.F."/>
            <person name="Olsen O.A."/>
        </authorList>
    </citation>
    <scope>NUCLEOTIDE SEQUENCE [LARGE SCALE GENOMIC DNA]</scope>
    <source>
        <strain evidence="7">cv. AL8/78</strain>
    </source>
</reference>
<sequence>PSPSTHTQASSVSSSLGSRQACELESKRPETMDLVNGALNWAAMPAMVASLLLFYPPYYLFKLCYSFLSYLFPDDLKRKVVLITGASSGIGEQLAYQYATKGACLALLARREWSLRQVADRAFELGAPDVIILPGDVADPDDCNRFVQATIDHYGRLDHLVCNAGIASVGAFQEIPDVTNYSPQLVSDVHDSLCLDSAIAIVVVTETPMSVKLK</sequence>
<dbReference type="GO" id="GO:0016020">
    <property type="term" value="C:membrane"/>
    <property type="evidence" value="ECO:0007669"/>
    <property type="project" value="UniProtKB-SubCell"/>
</dbReference>
<reference evidence="7" key="2">
    <citation type="journal article" date="2017" name="Nat. Plants">
        <title>The Aegilops tauschii genome reveals multiple impacts of transposons.</title>
        <authorList>
            <person name="Zhao G."/>
            <person name="Zou C."/>
            <person name="Li K."/>
            <person name="Wang K."/>
            <person name="Li T."/>
            <person name="Gao L."/>
            <person name="Zhang X."/>
            <person name="Wang H."/>
            <person name="Yang Z."/>
            <person name="Liu X."/>
            <person name="Jiang W."/>
            <person name="Mao L."/>
            <person name="Kong X."/>
            <person name="Jiao Y."/>
            <person name="Jia J."/>
        </authorList>
    </citation>
    <scope>NUCLEOTIDE SEQUENCE [LARGE SCALE GENOMIC DNA]</scope>
    <source>
        <strain evidence="7">cv. AL8/78</strain>
    </source>
</reference>
<keyword evidence="3" id="KW-0560">Oxidoreductase</keyword>
<dbReference type="Proteomes" id="UP000015105">
    <property type="component" value="Chromosome 5D"/>
</dbReference>
<keyword evidence="7" id="KW-1185">Reference proteome</keyword>
<keyword evidence="5" id="KW-0472">Membrane</keyword>
<dbReference type="AlphaFoldDB" id="A0A453MKN4"/>
<feature type="compositionally biased region" description="Low complexity" evidence="4">
    <location>
        <begin position="1"/>
        <end position="15"/>
    </location>
</feature>
<evidence type="ECO:0000256" key="5">
    <source>
        <dbReference type="SAM" id="Phobius"/>
    </source>
</evidence>
<evidence type="ECO:0000256" key="4">
    <source>
        <dbReference type="SAM" id="MobiDB-lite"/>
    </source>
</evidence>
<dbReference type="Gramene" id="AET5Gv21223100.13">
    <property type="protein sequence ID" value="AET5Gv21223100.13"/>
    <property type="gene ID" value="AET5Gv21223100"/>
</dbReference>
<dbReference type="InterPro" id="IPR002347">
    <property type="entry name" value="SDR_fam"/>
</dbReference>
<dbReference type="PANTHER" id="PTHR43391:SF54">
    <property type="entry name" value="OS12G0464400 PROTEIN"/>
    <property type="match status" value="1"/>
</dbReference>
<keyword evidence="5" id="KW-0812">Transmembrane</keyword>
<keyword evidence="5" id="KW-1133">Transmembrane helix</keyword>
<comment type="subcellular location">
    <subcellularLocation>
        <location evidence="1">Membrane</location>
        <topology evidence="1">Single-pass type II membrane protein</topology>
    </subcellularLocation>
</comment>
<reference evidence="6" key="4">
    <citation type="submission" date="2019-03" db="UniProtKB">
        <authorList>
            <consortium name="EnsemblPlants"/>
        </authorList>
    </citation>
    <scope>IDENTIFICATION</scope>
</reference>
<dbReference type="GO" id="GO:0016491">
    <property type="term" value="F:oxidoreductase activity"/>
    <property type="evidence" value="ECO:0007669"/>
    <property type="project" value="UniProtKB-KW"/>
</dbReference>
<evidence type="ECO:0000256" key="2">
    <source>
        <dbReference type="ARBA" id="ARBA00006484"/>
    </source>
</evidence>
<accession>A0A453MKN4</accession>
<dbReference type="SUPFAM" id="SSF51735">
    <property type="entry name" value="NAD(P)-binding Rossmann-fold domains"/>
    <property type="match status" value="1"/>
</dbReference>
<name>A0A453MKN4_AEGTS</name>
<protein>
    <submittedName>
        <fullName evidence="6">Uncharacterized protein</fullName>
    </submittedName>
</protein>
<evidence type="ECO:0000256" key="1">
    <source>
        <dbReference type="ARBA" id="ARBA00004606"/>
    </source>
</evidence>
<evidence type="ECO:0000313" key="6">
    <source>
        <dbReference type="EnsemblPlants" id="AET5Gv21223100.13"/>
    </source>
</evidence>
<dbReference type="GO" id="GO:0005829">
    <property type="term" value="C:cytosol"/>
    <property type="evidence" value="ECO:0007669"/>
    <property type="project" value="TreeGrafter"/>
</dbReference>
<dbReference type="EnsemblPlants" id="AET5Gv21223100.13">
    <property type="protein sequence ID" value="AET5Gv21223100.13"/>
    <property type="gene ID" value="AET5Gv21223100"/>
</dbReference>
<feature type="transmembrane region" description="Helical" evidence="5">
    <location>
        <begin position="38"/>
        <end position="61"/>
    </location>
</feature>
<dbReference type="Gene3D" id="3.40.50.720">
    <property type="entry name" value="NAD(P)-binding Rossmann-like Domain"/>
    <property type="match status" value="1"/>
</dbReference>
<comment type="similarity">
    <text evidence="2">Belongs to the short-chain dehydrogenases/reductases (SDR) family.</text>
</comment>
<dbReference type="PRINTS" id="PR00081">
    <property type="entry name" value="GDHRDH"/>
</dbReference>
<evidence type="ECO:0000313" key="7">
    <source>
        <dbReference type="Proteomes" id="UP000015105"/>
    </source>
</evidence>
<dbReference type="Pfam" id="PF00106">
    <property type="entry name" value="adh_short"/>
    <property type="match status" value="1"/>
</dbReference>
<reference evidence="6" key="3">
    <citation type="journal article" date="2017" name="Nature">
        <title>Genome sequence of the progenitor of the wheat D genome Aegilops tauschii.</title>
        <authorList>
            <person name="Luo M.C."/>
            <person name="Gu Y.Q."/>
            <person name="Puiu D."/>
            <person name="Wang H."/>
            <person name="Twardziok S.O."/>
            <person name="Deal K.R."/>
            <person name="Huo N."/>
            <person name="Zhu T."/>
            <person name="Wang L."/>
            <person name="Wang Y."/>
            <person name="McGuire P.E."/>
            <person name="Liu S."/>
            <person name="Long H."/>
            <person name="Ramasamy R.K."/>
            <person name="Rodriguez J.C."/>
            <person name="Van S.L."/>
            <person name="Yuan L."/>
            <person name="Wang Z."/>
            <person name="Xia Z."/>
            <person name="Xiao L."/>
            <person name="Anderson O.D."/>
            <person name="Ouyang S."/>
            <person name="Liang Y."/>
            <person name="Zimin A.V."/>
            <person name="Pertea G."/>
            <person name="Qi P."/>
            <person name="Bennetzen J.L."/>
            <person name="Dai X."/>
            <person name="Dawson M.W."/>
            <person name="Muller H.G."/>
            <person name="Kugler K."/>
            <person name="Rivarola-Duarte L."/>
            <person name="Spannagl M."/>
            <person name="Mayer K.F.X."/>
            <person name="Lu F.H."/>
            <person name="Bevan M.W."/>
            <person name="Leroy P."/>
            <person name="Li P."/>
            <person name="You F.M."/>
            <person name="Sun Q."/>
            <person name="Liu Z."/>
            <person name="Lyons E."/>
            <person name="Wicker T."/>
            <person name="Salzberg S.L."/>
            <person name="Devos K.M."/>
            <person name="Dvorak J."/>
        </authorList>
    </citation>
    <scope>NUCLEOTIDE SEQUENCE [LARGE SCALE GENOMIC DNA]</scope>
    <source>
        <strain evidence="6">cv. AL8/78</strain>
    </source>
</reference>
<feature type="region of interest" description="Disordered" evidence="4">
    <location>
        <begin position="1"/>
        <end position="20"/>
    </location>
</feature>
<organism evidence="6 7">
    <name type="scientific">Aegilops tauschii subsp. strangulata</name>
    <name type="common">Goatgrass</name>
    <dbReference type="NCBI Taxonomy" id="200361"/>
    <lineage>
        <taxon>Eukaryota</taxon>
        <taxon>Viridiplantae</taxon>
        <taxon>Streptophyta</taxon>
        <taxon>Embryophyta</taxon>
        <taxon>Tracheophyta</taxon>
        <taxon>Spermatophyta</taxon>
        <taxon>Magnoliopsida</taxon>
        <taxon>Liliopsida</taxon>
        <taxon>Poales</taxon>
        <taxon>Poaceae</taxon>
        <taxon>BOP clade</taxon>
        <taxon>Pooideae</taxon>
        <taxon>Triticodae</taxon>
        <taxon>Triticeae</taxon>
        <taxon>Triticinae</taxon>
        <taxon>Aegilops</taxon>
    </lineage>
</organism>
<dbReference type="PANTHER" id="PTHR43391">
    <property type="entry name" value="RETINOL DEHYDROGENASE-RELATED"/>
    <property type="match status" value="1"/>
</dbReference>
<reference evidence="6" key="5">
    <citation type="journal article" date="2021" name="G3 (Bethesda)">
        <title>Aegilops tauschii genome assembly Aet v5.0 features greater sequence contiguity and improved annotation.</title>
        <authorList>
            <person name="Wang L."/>
            <person name="Zhu T."/>
            <person name="Rodriguez J.C."/>
            <person name="Deal K.R."/>
            <person name="Dubcovsky J."/>
            <person name="McGuire P.E."/>
            <person name="Lux T."/>
            <person name="Spannagl M."/>
            <person name="Mayer K.F.X."/>
            <person name="Baldrich P."/>
            <person name="Meyers B.C."/>
            <person name="Huo N."/>
            <person name="Gu Y.Q."/>
            <person name="Zhou H."/>
            <person name="Devos K.M."/>
            <person name="Bennetzen J.L."/>
            <person name="Unver T."/>
            <person name="Budak H."/>
            <person name="Gulick P.J."/>
            <person name="Galiba G."/>
            <person name="Kalapos B."/>
            <person name="Nelson D.R."/>
            <person name="Li P."/>
            <person name="You F.M."/>
            <person name="Luo M.C."/>
            <person name="Dvorak J."/>
        </authorList>
    </citation>
    <scope>NUCLEOTIDE SEQUENCE [LARGE SCALE GENOMIC DNA]</scope>
    <source>
        <strain evidence="6">cv. AL8/78</strain>
    </source>
</reference>
<proteinExistence type="inferred from homology"/>
<dbReference type="InterPro" id="IPR036291">
    <property type="entry name" value="NAD(P)-bd_dom_sf"/>
</dbReference>